<proteinExistence type="inferred from homology"/>
<dbReference type="EMBL" id="MWIH01000009">
    <property type="protein sequence ID" value="OQO89297.1"/>
    <property type="molecule type" value="Genomic_DNA"/>
</dbReference>
<dbReference type="InterPro" id="IPR001509">
    <property type="entry name" value="Epimerase_deHydtase"/>
</dbReference>
<dbReference type="Proteomes" id="UP000192591">
    <property type="component" value="Unassembled WGS sequence"/>
</dbReference>
<accession>A0A1V8ZWH2</accession>
<protein>
    <submittedName>
        <fullName evidence="4">TIGR01777 family protein</fullName>
    </submittedName>
</protein>
<organism evidence="4 5">
    <name type="scientific">Saccharomonospora piscinae</name>
    <dbReference type="NCBI Taxonomy" id="687388"/>
    <lineage>
        <taxon>Bacteria</taxon>
        <taxon>Bacillati</taxon>
        <taxon>Actinomycetota</taxon>
        <taxon>Actinomycetes</taxon>
        <taxon>Pseudonocardiales</taxon>
        <taxon>Pseudonocardiaceae</taxon>
        <taxon>Saccharomonospora</taxon>
    </lineage>
</organism>
<dbReference type="Pfam" id="PF08338">
    <property type="entry name" value="DUF1731"/>
    <property type="match status" value="1"/>
</dbReference>
<evidence type="ECO:0000313" key="4">
    <source>
        <dbReference type="EMBL" id="OQO89297.1"/>
    </source>
</evidence>
<dbReference type="Gene3D" id="3.40.50.720">
    <property type="entry name" value="NAD(P)-binding Rossmann-like Domain"/>
    <property type="match status" value="1"/>
</dbReference>
<evidence type="ECO:0000313" key="5">
    <source>
        <dbReference type="Proteomes" id="UP000192591"/>
    </source>
</evidence>
<dbReference type="NCBIfam" id="TIGR01777">
    <property type="entry name" value="yfcH"/>
    <property type="match status" value="1"/>
</dbReference>
<dbReference type="SUPFAM" id="SSF51735">
    <property type="entry name" value="NAD(P)-binding Rossmann-fold domains"/>
    <property type="match status" value="1"/>
</dbReference>
<keyword evidence="5" id="KW-1185">Reference proteome</keyword>
<reference evidence="4 5" key="1">
    <citation type="submission" date="2017-02" db="EMBL/GenBank/DDBJ databases">
        <title>Draft genome of Saccharomonospora sp. 154.</title>
        <authorList>
            <person name="Alonso-Carmona G.S."/>
            <person name="De La Haba R."/>
            <person name="Vera-Gargallo B."/>
            <person name="Sandoval-Trujillo A.H."/>
            <person name="Ramirez-Duran N."/>
            <person name="Ventosa A."/>
        </authorList>
    </citation>
    <scope>NUCLEOTIDE SEQUENCE [LARGE SCALE GENOMIC DNA]</scope>
    <source>
        <strain evidence="4 5">LRS4.154</strain>
    </source>
</reference>
<dbReference type="PANTHER" id="PTHR11092">
    <property type="entry name" value="SUGAR NUCLEOTIDE EPIMERASE RELATED"/>
    <property type="match status" value="1"/>
</dbReference>
<dbReference type="STRING" id="1962155.B1813_20305"/>
<dbReference type="AlphaFoldDB" id="A0A1V8ZWH2"/>
<evidence type="ECO:0000256" key="1">
    <source>
        <dbReference type="ARBA" id="ARBA00009353"/>
    </source>
</evidence>
<dbReference type="Pfam" id="PF01370">
    <property type="entry name" value="Epimerase"/>
    <property type="match status" value="1"/>
</dbReference>
<dbReference type="InterPro" id="IPR036291">
    <property type="entry name" value="NAD(P)-bd_dom_sf"/>
</dbReference>
<feature type="domain" description="DUF1731" evidence="3">
    <location>
        <begin position="246"/>
        <end position="292"/>
    </location>
</feature>
<feature type="domain" description="NAD-dependent epimerase/dehydratase" evidence="2">
    <location>
        <begin position="3"/>
        <end position="212"/>
    </location>
</feature>
<sequence length="294" mass="30913">MRVLIAGSSGLIGTALRSRLKQDGHEVVRLVRRAPARSDERGWDPPSGRIDDGAFDGVDAVVNLCGAPLASGRWSAARKQLLRDSRLEPTEVLAEAVAEHQVPVLVNGSGINYFGDTGDVEVDESAPAGHGFLATLCADWEAATAPARRAGSRVVLLRTAPVFTGEGGMLRLLAPVFRLGLGARLGSGGQYLPWIGLTDLVDVIRFCLTHDDVAGPVNATVPDPPTNAEFTRAVARAVRRPAPWRVPGPVLRAALGDAAEEMLLAGPRAVPGVLTSAGFPYSQLNLDETLAAAL</sequence>
<name>A0A1V8ZWH2_SACPI</name>
<gene>
    <name evidence="4" type="ORF">B1813_20305</name>
</gene>
<dbReference type="PANTHER" id="PTHR11092:SF0">
    <property type="entry name" value="EPIMERASE FAMILY PROTEIN SDR39U1"/>
    <property type="match status" value="1"/>
</dbReference>
<dbReference type="InterPro" id="IPR010099">
    <property type="entry name" value="SDR39U1"/>
</dbReference>
<evidence type="ECO:0000259" key="2">
    <source>
        <dbReference type="Pfam" id="PF01370"/>
    </source>
</evidence>
<dbReference type="InterPro" id="IPR013549">
    <property type="entry name" value="DUF1731"/>
</dbReference>
<dbReference type="RefSeq" id="WP_081194659.1">
    <property type="nucleotide sequence ID" value="NZ_MWIH01000009.1"/>
</dbReference>
<comment type="caution">
    <text evidence="4">The sequence shown here is derived from an EMBL/GenBank/DDBJ whole genome shotgun (WGS) entry which is preliminary data.</text>
</comment>
<evidence type="ECO:0000259" key="3">
    <source>
        <dbReference type="Pfam" id="PF08338"/>
    </source>
</evidence>
<comment type="similarity">
    <text evidence="1">Belongs to the NAD(P)-dependent epimerase/dehydratase family. SDR39U1 subfamily.</text>
</comment>